<proteinExistence type="predicted"/>
<organism evidence="1">
    <name type="scientific">bioreactor metagenome</name>
    <dbReference type="NCBI Taxonomy" id="1076179"/>
    <lineage>
        <taxon>unclassified sequences</taxon>
        <taxon>metagenomes</taxon>
        <taxon>ecological metagenomes</taxon>
    </lineage>
</organism>
<dbReference type="SUPFAM" id="SSF69279">
    <property type="entry name" value="Phage tail proteins"/>
    <property type="match status" value="1"/>
</dbReference>
<sequence length="312" mass="35056">MFDISWLITVGSFRLSMLDSVEVIRSVEQLSDTAVIVLPGSVFNKAIEVEQKIKRGDKVVINLGYDGNLVREFDGYLDSISTDDGSIKLNCEDSLYLLKQPVADKEFINPDISDILKYIAGSFTVVCDYSFRYDKYVIKGQTAYQVLKKLQEETKANIYLKESVLHVHPQYSELFGSASYSFQDNIEKSSLQYKNAEDRKLIVNAEGKGKDGKVIRETVGESGGDSITLRIDGVSDRATLRNLATEQLKVKSYTGYSGSFTGWLIPFCDAAYKIYLDDADYNFKSGAYYVLEVRTKVSRSGGEREIKIGKRL</sequence>
<accession>A0A644V962</accession>
<gene>
    <name evidence="1" type="ORF">SDC9_33576</name>
</gene>
<name>A0A644V962_9ZZZZ</name>
<dbReference type="AlphaFoldDB" id="A0A644V962"/>
<protein>
    <submittedName>
        <fullName evidence="1">Uncharacterized protein</fullName>
    </submittedName>
</protein>
<evidence type="ECO:0000313" key="1">
    <source>
        <dbReference type="EMBL" id="MPL87575.1"/>
    </source>
</evidence>
<comment type="caution">
    <text evidence="1">The sequence shown here is derived from an EMBL/GenBank/DDBJ whole genome shotgun (WGS) entry which is preliminary data.</text>
</comment>
<reference evidence="1" key="1">
    <citation type="submission" date="2019-08" db="EMBL/GenBank/DDBJ databases">
        <authorList>
            <person name="Kucharzyk K."/>
            <person name="Murdoch R.W."/>
            <person name="Higgins S."/>
            <person name="Loffler F."/>
        </authorList>
    </citation>
    <scope>NUCLEOTIDE SEQUENCE</scope>
</reference>
<dbReference type="EMBL" id="VSSQ01000241">
    <property type="protein sequence ID" value="MPL87575.1"/>
    <property type="molecule type" value="Genomic_DNA"/>
</dbReference>